<feature type="chain" id="PRO_5011601871" evidence="2">
    <location>
        <begin position="19"/>
        <end position="87"/>
    </location>
</feature>
<organism evidence="3 4">
    <name type="scientific">Brevundimonas viscosa</name>
    <dbReference type="NCBI Taxonomy" id="871741"/>
    <lineage>
        <taxon>Bacteria</taxon>
        <taxon>Pseudomonadati</taxon>
        <taxon>Pseudomonadota</taxon>
        <taxon>Alphaproteobacteria</taxon>
        <taxon>Caulobacterales</taxon>
        <taxon>Caulobacteraceae</taxon>
        <taxon>Brevundimonas</taxon>
    </lineage>
</organism>
<dbReference type="STRING" id="871741.SAMN05192570_2073"/>
<gene>
    <name evidence="3" type="ORF">SAMN05192570_2073</name>
</gene>
<dbReference type="AlphaFoldDB" id="A0A1I6S0W6"/>
<protein>
    <submittedName>
        <fullName evidence="3">Uncharacterized protein</fullName>
    </submittedName>
</protein>
<dbReference type="PROSITE" id="PS51257">
    <property type="entry name" value="PROKAR_LIPOPROTEIN"/>
    <property type="match status" value="1"/>
</dbReference>
<feature type="compositionally biased region" description="Polar residues" evidence="1">
    <location>
        <begin position="76"/>
        <end position="87"/>
    </location>
</feature>
<evidence type="ECO:0000256" key="2">
    <source>
        <dbReference type="SAM" id="SignalP"/>
    </source>
</evidence>
<feature type="compositionally biased region" description="Low complexity" evidence="1">
    <location>
        <begin position="33"/>
        <end position="56"/>
    </location>
</feature>
<accession>A0A1I6S0W6</accession>
<evidence type="ECO:0000313" key="4">
    <source>
        <dbReference type="Proteomes" id="UP000198788"/>
    </source>
</evidence>
<reference evidence="4" key="1">
    <citation type="submission" date="2016-10" db="EMBL/GenBank/DDBJ databases">
        <authorList>
            <person name="Varghese N."/>
            <person name="Submissions S."/>
        </authorList>
    </citation>
    <scope>NUCLEOTIDE SEQUENCE [LARGE SCALE GENOMIC DNA]</scope>
    <source>
        <strain evidence="4">CGMCC 1.10683</strain>
    </source>
</reference>
<proteinExistence type="predicted"/>
<feature type="signal peptide" evidence="2">
    <location>
        <begin position="1"/>
        <end position="18"/>
    </location>
</feature>
<keyword evidence="4" id="KW-1185">Reference proteome</keyword>
<dbReference type="RefSeq" id="WP_092310001.1">
    <property type="nucleotide sequence ID" value="NZ_FOZV01000004.1"/>
</dbReference>
<name>A0A1I6S0W6_9CAUL</name>
<dbReference type="Proteomes" id="UP000198788">
    <property type="component" value="Unassembled WGS sequence"/>
</dbReference>
<feature type="region of interest" description="Disordered" evidence="1">
    <location>
        <begin position="25"/>
        <end position="87"/>
    </location>
</feature>
<evidence type="ECO:0000256" key="1">
    <source>
        <dbReference type="SAM" id="MobiDB-lite"/>
    </source>
</evidence>
<keyword evidence="2" id="KW-0732">Signal</keyword>
<evidence type="ECO:0000313" key="3">
    <source>
        <dbReference type="EMBL" id="SFS70589.1"/>
    </source>
</evidence>
<dbReference type="EMBL" id="FOZV01000004">
    <property type="protein sequence ID" value="SFS70589.1"/>
    <property type="molecule type" value="Genomic_DNA"/>
</dbReference>
<sequence>MRRILAFAAAVGALTVAACDDPYADEDLETAQPPLEEPVAPAAEDAAADAAAAAPEDAPPPVDQSAIPADKRTSEESVQPESETLFY</sequence>